<evidence type="ECO:0000256" key="4">
    <source>
        <dbReference type="ARBA" id="ARBA00022475"/>
    </source>
</evidence>
<feature type="transmembrane region" description="Helical" evidence="10">
    <location>
        <begin position="242"/>
        <end position="271"/>
    </location>
</feature>
<dbReference type="InterPro" id="IPR048279">
    <property type="entry name" value="MdtK-like"/>
</dbReference>
<feature type="transmembrane region" description="Helical" evidence="10">
    <location>
        <begin position="12"/>
        <end position="31"/>
    </location>
</feature>
<dbReference type="EMBL" id="JAAXKX010000004">
    <property type="protein sequence ID" value="NKN32457.1"/>
    <property type="molecule type" value="Genomic_DNA"/>
</dbReference>
<feature type="transmembrane region" description="Helical" evidence="10">
    <location>
        <begin position="283"/>
        <end position="304"/>
    </location>
</feature>
<proteinExistence type="predicted"/>
<evidence type="ECO:0000256" key="10">
    <source>
        <dbReference type="SAM" id="Phobius"/>
    </source>
</evidence>
<feature type="transmembrane region" description="Helical" evidence="10">
    <location>
        <begin position="201"/>
        <end position="221"/>
    </location>
</feature>
<evidence type="ECO:0000256" key="6">
    <source>
        <dbReference type="ARBA" id="ARBA00022989"/>
    </source>
</evidence>
<evidence type="ECO:0000256" key="5">
    <source>
        <dbReference type="ARBA" id="ARBA00022692"/>
    </source>
</evidence>
<evidence type="ECO:0000313" key="11">
    <source>
        <dbReference type="EMBL" id="NKN32457.1"/>
    </source>
</evidence>
<reference evidence="11 12" key="1">
    <citation type="submission" date="2020-04" db="EMBL/GenBank/DDBJ databases">
        <title>Draft Whole-Genome sequence of Marichromatium bheemlicum DSM 18632, type strain.</title>
        <authorList>
            <person name="Kyndt J.A."/>
            <person name="Meyer T.E."/>
        </authorList>
    </citation>
    <scope>NUCLEOTIDE SEQUENCE [LARGE SCALE GENOMIC DNA]</scope>
    <source>
        <strain evidence="11 12">DSM 18632</strain>
    </source>
</reference>
<keyword evidence="7" id="KW-0406">Ion transport</keyword>
<keyword evidence="8 10" id="KW-0472">Membrane</keyword>
<sequence length="462" mass="48351">MSSQRTTAQRVRVEFIALIALAWPILITQLSHTAMGFVDTLMAGRVGARDLAAVALGNSVWIPVFLLMNGVLMATTPKVAHLVGAGRLAATGPLVRQALWLALALGALAATILASAQPLLELMQVDPALITPTMGYLQAVAFGFPAAALFQVLRSFSDGLGQPRPYMVLGLLGLLLNIPANYIFIHGGWFGLPALGGVGCGWATALVMWFMLIGLASWIALAPRYRPCAPFARVEAPDLPTLGALLALGVPIGIAVFAEASIFAVIALLIGGLGPVVVAGHQVALNFSSMIFMVPYSLSMATTVRVGQALGRGSARQARFSTRVALGTALTLACCSATLILLGRDWVARLYTPDPAVIAIATQLIVYAALYQFSDAIQVTAAGALRGYQNTRTPMIITLVAYWAIGLPIGYSLALTDLLGPARGPAGLWLGLVAGLTAAAVMLGIALVATARRRQRLVPALQ</sequence>
<feature type="transmembrane region" description="Helical" evidence="10">
    <location>
        <begin position="426"/>
        <end position="449"/>
    </location>
</feature>
<feature type="transmembrane region" description="Helical" evidence="10">
    <location>
        <begin position="51"/>
        <end position="73"/>
    </location>
</feature>
<feature type="transmembrane region" description="Helical" evidence="10">
    <location>
        <begin position="136"/>
        <end position="154"/>
    </location>
</feature>
<keyword evidence="4" id="KW-1003">Cell membrane</keyword>
<evidence type="ECO:0000256" key="8">
    <source>
        <dbReference type="ARBA" id="ARBA00023136"/>
    </source>
</evidence>
<protein>
    <recommendedName>
        <fullName evidence="9">Multidrug-efflux transporter</fullName>
    </recommendedName>
</protein>
<keyword evidence="2" id="KW-0813">Transport</keyword>
<evidence type="ECO:0000256" key="9">
    <source>
        <dbReference type="ARBA" id="ARBA00031636"/>
    </source>
</evidence>
<comment type="subcellular location">
    <subcellularLocation>
        <location evidence="1">Cell inner membrane</location>
        <topology evidence="1">Multi-pass membrane protein</topology>
    </subcellularLocation>
</comment>
<keyword evidence="12" id="KW-1185">Reference proteome</keyword>
<dbReference type="CDD" id="cd13131">
    <property type="entry name" value="MATE_NorM_like"/>
    <property type="match status" value="1"/>
</dbReference>
<evidence type="ECO:0000256" key="3">
    <source>
        <dbReference type="ARBA" id="ARBA00022449"/>
    </source>
</evidence>
<keyword evidence="3" id="KW-0050">Antiport</keyword>
<dbReference type="PANTHER" id="PTHR43298:SF2">
    <property type="entry name" value="FMN_FAD EXPORTER YEEO-RELATED"/>
    <property type="match status" value="1"/>
</dbReference>
<feature type="transmembrane region" description="Helical" evidence="10">
    <location>
        <begin position="94"/>
        <end position="116"/>
    </location>
</feature>
<name>A0ABX1I8A0_9GAMM</name>
<keyword evidence="6 10" id="KW-1133">Transmembrane helix</keyword>
<comment type="caution">
    <text evidence="11">The sequence shown here is derived from an EMBL/GenBank/DDBJ whole genome shotgun (WGS) entry which is preliminary data.</text>
</comment>
<dbReference type="PIRSF" id="PIRSF006603">
    <property type="entry name" value="DinF"/>
    <property type="match status" value="1"/>
</dbReference>
<gene>
    <name evidence="11" type="ORF">HF203_04400</name>
</gene>
<evidence type="ECO:0000256" key="1">
    <source>
        <dbReference type="ARBA" id="ARBA00004429"/>
    </source>
</evidence>
<dbReference type="Pfam" id="PF01554">
    <property type="entry name" value="MatE"/>
    <property type="match status" value="2"/>
</dbReference>
<evidence type="ECO:0000313" key="12">
    <source>
        <dbReference type="Proteomes" id="UP000740754"/>
    </source>
</evidence>
<dbReference type="InterPro" id="IPR002528">
    <property type="entry name" value="MATE_fam"/>
</dbReference>
<dbReference type="NCBIfam" id="TIGR00797">
    <property type="entry name" value="matE"/>
    <property type="match status" value="1"/>
</dbReference>
<dbReference type="RefSeq" id="WP_168666979.1">
    <property type="nucleotide sequence ID" value="NZ_JAAXKX010000004.1"/>
</dbReference>
<dbReference type="PANTHER" id="PTHR43298">
    <property type="entry name" value="MULTIDRUG RESISTANCE PROTEIN NORM-RELATED"/>
    <property type="match status" value="1"/>
</dbReference>
<feature type="transmembrane region" description="Helical" evidence="10">
    <location>
        <begin position="355"/>
        <end position="374"/>
    </location>
</feature>
<feature type="transmembrane region" description="Helical" evidence="10">
    <location>
        <begin position="395"/>
        <end position="414"/>
    </location>
</feature>
<dbReference type="Proteomes" id="UP000740754">
    <property type="component" value="Unassembled WGS sequence"/>
</dbReference>
<organism evidence="11 12">
    <name type="scientific">Marichromatium bheemlicum</name>
    <dbReference type="NCBI Taxonomy" id="365339"/>
    <lineage>
        <taxon>Bacteria</taxon>
        <taxon>Pseudomonadati</taxon>
        <taxon>Pseudomonadota</taxon>
        <taxon>Gammaproteobacteria</taxon>
        <taxon>Chromatiales</taxon>
        <taxon>Chromatiaceae</taxon>
        <taxon>Marichromatium</taxon>
    </lineage>
</organism>
<feature type="transmembrane region" description="Helical" evidence="10">
    <location>
        <begin position="324"/>
        <end position="343"/>
    </location>
</feature>
<evidence type="ECO:0000256" key="2">
    <source>
        <dbReference type="ARBA" id="ARBA00022448"/>
    </source>
</evidence>
<evidence type="ECO:0000256" key="7">
    <source>
        <dbReference type="ARBA" id="ARBA00023065"/>
    </source>
</evidence>
<feature type="transmembrane region" description="Helical" evidence="10">
    <location>
        <begin position="166"/>
        <end position="189"/>
    </location>
</feature>
<accession>A0ABX1I8A0</accession>
<keyword evidence="5 10" id="KW-0812">Transmembrane</keyword>
<dbReference type="InterPro" id="IPR050222">
    <property type="entry name" value="MATE_MdtK"/>
</dbReference>